<dbReference type="GO" id="GO:0015031">
    <property type="term" value="P:protein transport"/>
    <property type="evidence" value="ECO:0007669"/>
    <property type="project" value="UniProtKB-KW"/>
</dbReference>
<dbReference type="PANTHER" id="PTHR12289:SF41">
    <property type="entry name" value="FAILED AXON CONNECTIONS-RELATED"/>
    <property type="match status" value="1"/>
</dbReference>
<dbReference type="PANTHER" id="PTHR12289">
    <property type="entry name" value="METAXIN RELATED"/>
    <property type="match status" value="1"/>
</dbReference>
<feature type="transmembrane region" description="Helical" evidence="7">
    <location>
        <begin position="151"/>
        <end position="171"/>
    </location>
</feature>
<evidence type="ECO:0000256" key="1">
    <source>
        <dbReference type="ARBA" id="ARBA00004294"/>
    </source>
</evidence>
<feature type="transmembrane region" description="Helical" evidence="7">
    <location>
        <begin position="203"/>
        <end position="227"/>
    </location>
</feature>
<evidence type="ECO:0000259" key="8">
    <source>
        <dbReference type="Pfam" id="PF10568"/>
    </source>
</evidence>
<evidence type="ECO:0000256" key="3">
    <source>
        <dbReference type="ARBA" id="ARBA00022787"/>
    </source>
</evidence>
<evidence type="ECO:0000256" key="6">
    <source>
        <dbReference type="ARBA" id="ARBA00023136"/>
    </source>
</evidence>
<reference evidence="10" key="1">
    <citation type="submission" date="2025-08" db="UniProtKB">
        <authorList>
            <consortium name="RefSeq"/>
        </authorList>
    </citation>
    <scope>IDENTIFICATION</scope>
</reference>
<dbReference type="InterPro" id="IPR050931">
    <property type="entry name" value="Mito_Protein_Transport_Metaxin"/>
</dbReference>
<proteinExistence type="predicted"/>
<feature type="domain" description="Mitochondrial outer membrane transport complex Sam37/metaxin N-terminal" evidence="8">
    <location>
        <begin position="26"/>
        <end position="117"/>
    </location>
</feature>
<keyword evidence="4" id="KW-0653">Protein transport</keyword>
<dbReference type="AlphaFoldDB" id="A0A3Q0JBL2"/>
<sequence>MGAFYKPMELEIWSPDWQLPSIDIDCLYVLAYAQFSNIKLEVKCTNNPFKSSSSTLPVFHHYKHHLTDINKIVEYFKSKGHDADGELSSKDKSEIIAYETMLREKLYPAIQYTLLCTINKFEQKRKKQEKEQAEKQKSQDLDFPHSLRNSILAGIFATCAMTGYAVSIGLIKFEQKRKKQEKEQAEKQKSQDLDFPHSLRNSILAAIFATCAMTGYAVSIGLISVSLRNK</sequence>
<evidence type="ECO:0000313" key="10">
    <source>
        <dbReference type="RefSeq" id="XP_026685902.1"/>
    </source>
</evidence>
<keyword evidence="6 7" id="KW-0472">Membrane</keyword>
<comment type="subcellular location">
    <subcellularLocation>
        <location evidence="1">Mitochondrion outer membrane</location>
    </subcellularLocation>
</comment>
<dbReference type="KEGG" id="dci:103518228"/>
<dbReference type="GO" id="GO:0001401">
    <property type="term" value="C:SAM complex"/>
    <property type="evidence" value="ECO:0007669"/>
    <property type="project" value="InterPro"/>
</dbReference>
<evidence type="ECO:0000256" key="4">
    <source>
        <dbReference type="ARBA" id="ARBA00022927"/>
    </source>
</evidence>
<dbReference type="GO" id="GO:0007005">
    <property type="term" value="P:mitochondrion organization"/>
    <property type="evidence" value="ECO:0007669"/>
    <property type="project" value="TreeGrafter"/>
</dbReference>
<accession>A0A3Q0JBL2</accession>
<name>A0A3Q0JBL2_DIACI</name>
<dbReference type="STRING" id="121845.A0A3Q0JBL2"/>
<dbReference type="PaxDb" id="121845-A0A3Q0JBL2"/>
<evidence type="ECO:0000313" key="9">
    <source>
        <dbReference type="Proteomes" id="UP000079169"/>
    </source>
</evidence>
<keyword evidence="2" id="KW-0813">Transport</keyword>
<dbReference type="RefSeq" id="XP_026685902.1">
    <property type="nucleotide sequence ID" value="XM_026830101.1"/>
</dbReference>
<evidence type="ECO:0000256" key="5">
    <source>
        <dbReference type="ARBA" id="ARBA00023128"/>
    </source>
</evidence>
<gene>
    <name evidence="10" type="primary">LOC103518228</name>
</gene>
<dbReference type="InterPro" id="IPR019564">
    <property type="entry name" value="Sam37/metaxin_N"/>
</dbReference>
<keyword evidence="7" id="KW-1133">Transmembrane helix</keyword>
<keyword evidence="9" id="KW-1185">Reference proteome</keyword>
<dbReference type="Proteomes" id="UP000079169">
    <property type="component" value="Unplaced"/>
</dbReference>
<dbReference type="GeneID" id="103518228"/>
<organism evidence="9 10">
    <name type="scientific">Diaphorina citri</name>
    <name type="common">Asian citrus psyllid</name>
    <dbReference type="NCBI Taxonomy" id="121845"/>
    <lineage>
        <taxon>Eukaryota</taxon>
        <taxon>Metazoa</taxon>
        <taxon>Ecdysozoa</taxon>
        <taxon>Arthropoda</taxon>
        <taxon>Hexapoda</taxon>
        <taxon>Insecta</taxon>
        <taxon>Pterygota</taxon>
        <taxon>Neoptera</taxon>
        <taxon>Paraneoptera</taxon>
        <taxon>Hemiptera</taxon>
        <taxon>Sternorrhyncha</taxon>
        <taxon>Psylloidea</taxon>
        <taxon>Psyllidae</taxon>
        <taxon>Diaphorininae</taxon>
        <taxon>Diaphorina</taxon>
    </lineage>
</organism>
<evidence type="ECO:0000256" key="7">
    <source>
        <dbReference type="SAM" id="Phobius"/>
    </source>
</evidence>
<keyword evidence="5" id="KW-0496">Mitochondrion</keyword>
<keyword evidence="7" id="KW-0812">Transmembrane</keyword>
<protein>
    <submittedName>
        <fullName evidence="10">Metaxin-1-like</fullName>
    </submittedName>
</protein>
<evidence type="ECO:0000256" key="2">
    <source>
        <dbReference type="ARBA" id="ARBA00022448"/>
    </source>
</evidence>
<keyword evidence="3" id="KW-1000">Mitochondrion outer membrane</keyword>
<dbReference type="Pfam" id="PF10568">
    <property type="entry name" value="Tom37"/>
    <property type="match status" value="1"/>
</dbReference>
<dbReference type="CDD" id="cd03078">
    <property type="entry name" value="GST_N_Metaxin1_like"/>
    <property type="match status" value="1"/>
</dbReference>